<dbReference type="GO" id="GO:0004674">
    <property type="term" value="F:protein serine/threonine kinase activity"/>
    <property type="evidence" value="ECO:0007669"/>
    <property type="project" value="UniProtKB-EC"/>
</dbReference>
<evidence type="ECO:0000256" key="5">
    <source>
        <dbReference type="ARBA" id="ARBA00022777"/>
    </source>
</evidence>
<evidence type="ECO:0000256" key="3">
    <source>
        <dbReference type="ARBA" id="ARBA00022679"/>
    </source>
</evidence>
<dbReference type="Proteomes" id="UP001367513">
    <property type="component" value="Unassembled WGS sequence"/>
</dbReference>
<organism evidence="10 11">
    <name type="scientific">Pseudonocardia alni subsp. carboxydivorans</name>
    <dbReference type="NCBI Taxonomy" id="415010"/>
    <lineage>
        <taxon>Bacteria</taxon>
        <taxon>Bacillati</taxon>
        <taxon>Actinomycetota</taxon>
        <taxon>Actinomycetes</taxon>
        <taxon>Pseudonocardiales</taxon>
        <taxon>Pseudonocardiaceae</taxon>
        <taxon>Pseudonocardia</taxon>
    </lineage>
</organism>
<gene>
    <name evidence="10" type="ORF">WG925_19135</name>
</gene>
<proteinExistence type="predicted"/>
<dbReference type="Gene3D" id="1.10.510.10">
    <property type="entry name" value="Transferase(Phosphotransferase) domain 1"/>
    <property type="match status" value="1"/>
</dbReference>
<comment type="caution">
    <text evidence="10">The sequence shown here is derived from an EMBL/GenBank/DDBJ whole genome shotgun (WGS) entry which is preliminary data.</text>
</comment>
<dbReference type="PANTHER" id="PTHR43289:SF6">
    <property type="entry name" value="SERINE_THREONINE-PROTEIN KINASE NEKL-3"/>
    <property type="match status" value="1"/>
</dbReference>
<dbReference type="InterPro" id="IPR000719">
    <property type="entry name" value="Prot_kinase_dom"/>
</dbReference>
<protein>
    <recommendedName>
        <fullName evidence="1">non-specific serine/threonine protein kinase</fullName>
        <ecNumber evidence="1">2.7.11.1</ecNumber>
    </recommendedName>
</protein>
<dbReference type="Gene3D" id="3.30.200.20">
    <property type="entry name" value="Phosphorylase Kinase, domain 1"/>
    <property type="match status" value="1"/>
</dbReference>
<evidence type="ECO:0000256" key="6">
    <source>
        <dbReference type="ARBA" id="ARBA00022840"/>
    </source>
</evidence>
<dbReference type="InterPro" id="IPR008271">
    <property type="entry name" value="Ser/Thr_kinase_AS"/>
</dbReference>
<evidence type="ECO:0000256" key="4">
    <source>
        <dbReference type="ARBA" id="ARBA00022741"/>
    </source>
</evidence>
<dbReference type="Pfam" id="PF00069">
    <property type="entry name" value="Pkinase"/>
    <property type="match status" value="1"/>
</dbReference>
<evidence type="ECO:0000256" key="7">
    <source>
        <dbReference type="PROSITE-ProRule" id="PRU10141"/>
    </source>
</evidence>
<evidence type="ECO:0000256" key="8">
    <source>
        <dbReference type="SAM" id="MobiDB-lite"/>
    </source>
</evidence>
<dbReference type="PROSITE" id="PS00107">
    <property type="entry name" value="PROTEIN_KINASE_ATP"/>
    <property type="match status" value="1"/>
</dbReference>
<dbReference type="PROSITE" id="PS50011">
    <property type="entry name" value="PROTEIN_KINASE_DOM"/>
    <property type="match status" value="1"/>
</dbReference>
<dbReference type="PROSITE" id="PS00108">
    <property type="entry name" value="PROTEIN_KINASE_ST"/>
    <property type="match status" value="1"/>
</dbReference>
<dbReference type="EC" id="2.7.11.1" evidence="1"/>
<keyword evidence="5 10" id="KW-0418">Kinase</keyword>
<dbReference type="RefSeq" id="WP_346105462.1">
    <property type="nucleotide sequence ID" value="NZ_BAAAOD010000045.1"/>
</dbReference>
<dbReference type="InterPro" id="IPR017441">
    <property type="entry name" value="Protein_kinase_ATP_BS"/>
</dbReference>
<dbReference type="InterPro" id="IPR011009">
    <property type="entry name" value="Kinase-like_dom_sf"/>
</dbReference>
<sequence length="635" mass="65495">MSTVLVPGAVVAGRYTVGERLGAGGMGVVHRARDTVLQRDVALKQVLLPDDGDPGGSDGAGPAATRRLRREAAVAAQLHHGRIVTVFDVLELDGGPLLVMEYVPAESLAALLLRSGPLPSGVAARIGAQVAEALAALHENGIVHRDVKPANVLVSADGPVKLTDFGIALIPTRHTHTVGALGTPAYFAPETARGADPAPPADVYSLGATLRVLTEGEPPYGWAEDSPLALIRRIAEEPVPAPSGRGPVAELLTAMTATDPAARPTAAEAARALWALADRPEPVSAAPAPGDGSPTRPDDVTAGPDHGVGDPRQRRRGALLVGAAVVLAAAAVVGTTLVLPGDRPDTTAAPGGFPEAVPALAVGDQRTADPCLVDPAVLAPWGAPQTVPDHGGFASCDVDAFREGTDTVGVSVRYQQRTDDPPDGARERRGELTVIRRPAEGTDCERYLWLADGTVVQVQSGFAPSAAAQAAPDPCAPAEAAAASAAATLARGVPRRTPPASSALWAADACTLLRPEDLTVLPGPNRSEFFRDVAGWRCDWDAGDAVDALQITLSFDRYDDPRGTDARRGPGTDTWTRADGDTACNAEVPVRDFVGTNGRPMSEVLRVKTAEGGLGTGELCDLAARLAGTARTRLG</sequence>
<evidence type="ECO:0000259" key="9">
    <source>
        <dbReference type="PROSITE" id="PS50011"/>
    </source>
</evidence>
<keyword evidence="11" id="KW-1185">Reference proteome</keyword>
<dbReference type="SMART" id="SM00220">
    <property type="entry name" value="S_TKc"/>
    <property type="match status" value="1"/>
</dbReference>
<keyword evidence="6 7" id="KW-0067">ATP-binding</keyword>
<keyword evidence="4 7" id="KW-0547">Nucleotide-binding</keyword>
<evidence type="ECO:0000313" key="11">
    <source>
        <dbReference type="Proteomes" id="UP001367513"/>
    </source>
</evidence>
<feature type="domain" description="Protein kinase" evidence="9">
    <location>
        <begin position="15"/>
        <end position="275"/>
    </location>
</feature>
<accession>A0ABU9AHR8</accession>
<name>A0ABU9AHR8_PSEA5</name>
<feature type="region of interest" description="Disordered" evidence="8">
    <location>
        <begin position="281"/>
        <end position="312"/>
    </location>
</feature>
<keyword evidence="3 10" id="KW-0808">Transferase</keyword>
<dbReference type="SUPFAM" id="SSF56112">
    <property type="entry name" value="Protein kinase-like (PK-like)"/>
    <property type="match status" value="1"/>
</dbReference>
<keyword evidence="2" id="KW-0723">Serine/threonine-protein kinase</keyword>
<dbReference type="PANTHER" id="PTHR43289">
    <property type="entry name" value="MITOGEN-ACTIVATED PROTEIN KINASE KINASE KINASE 20-RELATED"/>
    <property type="match status" value="1"/>
</dbReference>
<evidence type="ECO:0000313" key="10">
    <source>
        <dbReference type="EMBL" id="MEK6465858.1"/>
    </source>
</evidence>
<reference evidence="10 11" key="1">
    <citation type="submission" date="2024-03" db="EMBL/GenBank/DDBJ databases">
        <title>Draft genome sequence of Pseudonocardia carboxydivorans JCM 14827.</title>
        <authorList>
            <person name="Duangmal K."/>
        </authorList>
    </citation>
    <scope>NUCLEOTIDE SEQUENCE [LARGE SCALE GENOMIC DNA]</scope>
    <source>
        <strain evidence="10 11">JCM 14827</strain>
    </source>
</reference>
<evidence type="ECO:0000256" key="1">
    <source>
        <dbReference type="ARBA" id="ARBA00012513"/>
    </source>
</evidence>
<dbReference type="CDD" id="cd14014">
    <property type="entry name" value="STKc_PknB_like"/>
    <property type="match status" value="1"/>
</dbReference>
<feature type="binding site" evidence="7">
    <location>
        <position position="44"/>
    </location>
    <ligand>
        <name>ATP</name>
        <dbReference type="ChEBI" id="CHEBI:30616"/>
    </ligand>
</feature>
<evidence type="ECO:0000256" key="2">
    <source>
        <dbReference type="ARBA" id="ARBA00022527"/>
    </source>
</evidence>
<dbReference type="EMBL" id="JBBPIX010000010">
    <property type="protein sequence ID" value="MEK6465858.1"/>
    <property type="molecule type" value="Genomic_DNA"/>
</dbReference>